<evidence type="ECO:0000313" key="10">
    <source>
        <dbReference type="EMBL" id="MFC3231089.1"/>
    </source>
</evidence>
<accession>A0ABV7L8Z2</accession>
<feature type="domain" description="Lipoyl-binding" evidence="7">
    <location>
        <begin position="585"/>
        <end position="660"/>
    </location>
</feature>
<keyword evidence="11" id="KW-1185">Reference proteome</keyword>
<dbReference type="InterPro" id="IPR011054">
    <property type="entry name" value="Rudment_hybrid_motif"/>
</dbReference>
<comment type="caution">
    <text evidence="10">The sequence shown here is derived from an EMBL/GenBank/DDBJ whole genome shotgun (WGS) entry which is preliminary data.</text>
</comment>
<protein>
    <submittedName>
        <fullName evidence="10">Acetyl-CoA carboxylase biotin carboxylase subunit</fullName>
        <ecNumber evidence="10">6.4.1.2</ecNumber>
    </submittedName>
</protein>
<dbReference type="Pfam" id="PF00289">
    <property type="entry name" value="Biotin_carb_N"/>
    <property type="match status" value="1"/>
</dbReference>
<dbReference type="InterPro" id="IPR005479">
    <property type="entry name" value="CPAse_ATP-bd"/>
</dbReference>
<dbReference type="Pfam" id="PF00364">
    <property type="entry name" value="Biotin_lipoyl"/>
    <property type="match status" value="1"/>
</dbReference>
<evidence type="ECO:0000256" key="2">
    <source>
        <dbReference type="ARBA" id="ARBA00022598"/>
    </source>
</evidence>
<dbReference type="InterPro" id="IPR011764">
    <property type="entry name" value="Biotin_carboxylation_dom"/>
</dbReference>
<dbReference type="InterPro" id="IPR000089">
    <property type="entry name" value="Biotin_lipoyl"/>
</dbReference>
<dbReference type="SMART" id="SM00878">
    <property type="entry name" value="Biotin_carb_C"/>
    <property type="match status" value="1"/>
</dbReference>
<dbReference type="Pfam" id="PF02786">
    <property type="entry name" value="CPSase_L_D2"/>
    <property type="match status" value="1"/>
</dbReference>
<dbReference type="PROSITE" id="PS50968">
    <property type="entry name" value="BIOTINYL_LIPOYL"/>
    <property type="match status" value="1"/>
</dbReference>
<evidence type="ECO:0000256" key="5">
    <source>
        <dbReference type="ARBA" id="ARBA00023267"/>
    </source>
</evidence>
<dbReference type="PROSITE" id="PS50975">
    <property type="entry name" value="ATP_GRASP"/>
    <property type="match status" value="1"/>
</dbReference>
<dbReference type="SUPFAM" id="SSF52440">
    <property type="entry name" value="PreATP-grasp domain"/>
    <property type="match status" value="1"/>
</dbReference>
<evidence type="ECO:0000256" key="3">
    <source>
        <dbReference type="ARBA" id="ARBA00022741"/>
    </source>
</evidence>
<evidence type="ECO:0000256" key="6">
    <source>
        <dbReference type="PROSITE-ProRule" id="PRU00409"/>
    </source>
</evidence>
<keyword evidence="2 10" id="KW-0436">Ligase</keyword>
<sequence>MAGFSKILVANRGEIACRVLRTAAGLGYATVAVYSEADLAAPHVALADEAVPLGAAESAASYLDGAKVIAAAKAAGADALHPGYGFLSENAAFAEACAAAGIAFIGPSADAIRAMGDKAVAKRRMIEAGVPCVPGYQDEDQSDDRLAAAAAEIGFPVMVKAAAGGGGRGMRRVDDAAGLPAALASARGEAQAAFGDGTLLLEKAVDGARHVEIQVFGDAHGNAVHLGERDCSVQRRHQKVVEEAPAPGMDQALRDKMGAAAVTAARSIGYCGAGTVEFLLAPDGAFYFLEMNTRLQVEHPVTEMVTGLDLVAWQIAVAEGAPLPLAQDAIRLDGHAIEVRLYAEDPAQGFMPASGPVLRWQSPAGTGLRVDAGISAGFHVSPHYDPMVAKIIAHGPDREVARRRLATGLRRTVLLGMAHNRDFLLQVLEDPAFAAGGVSTGFLAERGLLDRPAPAPGGADWALAALLLYLCRGTGYRQPGGMADWQSSQAGGGLAAALRLTCGTAKQEVHVRPAGAPGSYAAATGDAVHRFDDVAVDLEDGRIRFTLDGVRRSAAFAEEADGRLHVADLAAVRSFAETLLRPGAAAAAGSDGIVRAPMHGKVTGIDVAVGDTVAAGQRLLGLEAMKMEHGVTAPVAGQVAEIAVAAGAQVAAESILVRLEVTEG</sequence>
<dbReference type="Gene3D" id="3.30.470.20">
    <property type="entry name" value="ATP-grasp fold, B domain"/>
    <property type="match status" value="1"/>
</dbReference>
<evidence type="ECO:0000256" key="4">
    <source>
        <dbReference type="ARBA" id="ARBA00022840"/>
    </source>
</evidence>
<evidence type="ECO:0000259" key="8">
    <source>
        <dbReference type="PROSITE" id="PS50975"/>
    </source>
</evidence>
<keyword evidence="5" id="KW-0092">Biotin</keyword>
<keyword evidence="4 6" id="KW-0067">ATP-binding</keyword>
<dbReference type="PANTHER" id="PTHR18866">
    <property type="entry name" value="CARBOXYLASE:PYRUVATE/ACETYL-COA/PROPIONYL-COA CARBOXYLASE"/>
    <property type="match status" value="1"/>
</dbReference>
<name>A0ABV7L8Z2_9PROT</name>
<proteinExistence type="predicted"/>
<dbReference type="InterPro" id="IPR001882">
    <property type="entry name" value="Biotin_BS"/>
</dbReference>
<dbReference type="InterPro" id="IPR005482">
    <property type="entry name" value="Biotin_COase_C"/>
</dbReference>
<dbReference type="NCBIfam" id="NF006367">
    <property type="entry name" value="PRK08591.1"/>
    <property type="match status" value="1"/>
</dbReference>
<dbReference type="Proteomes" id="UP001595528">
    <property type="component" value="Unassembled WGS sequence"/>
</dbReference>
<keyword evidence="3 6" id="KW-0547">Nucleotide-binding</keyword>
<dbReference type="InterPro" id="IPR011761">
    <property type="entry name" value="ATP-grasp"/>
</dbReference>
<dbReference type="InterPro" id="IPR050856">
    <property type="entry name" value="Biotin_carboxylase_complex"/>
</dbReference>
<evidence type="ECO:0000259" key="7">
    <source>
        <dbReference type="PROSITE" id="PS50968"/>
    </source>
</evidence>
<dbReference type="PROSITE" id="PS50979">
    <property type="entry name" value="BC"/>
    <property type="match status" value="1"/>
</dbReference>
<dbReference type="GO" id="GO:0003989">
    <property type="term" value="F:acetyl-CoA carboxylase activity"/>
    <property type="evidence" value="ECO:0007669"/>
    <property type="project" value="UniProtKB-EC"/>
</dbReference>
<dbReference type="PROSITE" id="PS00867">
    <property type="entry name" value="CPSASE_2"/>
    <property type="match status" value="1"/>
</dbReference>
<dbReference type="Pfam" id="PF02785">
    <property type="entry name" value="Biotin_carb_C"/>
    <property type="match status" value="1"/>
</dbReference>
<dbReference type="SUPFAM" id="SSF56059">
    <property type="entry name" value="Glutathione synthetase ATP-binding domain-like"/>
    <property type="match status" value="1"/>
</dbReference>
<evidence type="ECO:0000313" key="11">
    <source>
        <dbReference type="Proteomes" id="UP001595528"/>
    </source>
</evidence>
<dbReference type="SUPFAM" id="SSF51246">
    <property type="entry name" value="Rudiment single hybrid motif"/>
    <property type="match status" value="1"/>
</dbReference>
<dbReference type="InterPro" id="IPR016185">
    <property type="entry name" value="PreATP-grasp_dom_sf"/>
</dbReference>
<dbReference type="RefSeq" id="WP_379906556.1">
    <property type="nucleotide sequence ID" value="NZ_JBHRTR010000054.1"/>
</dbReference>
<dbReference type="SUPFAM" id="SSF51230">
    <property type="entry name" value="Single hybrid motif"/>
    <property type="match status" value="1"/>
</dbReference>
<feature type="domain" description="Biotin carboxylation" evidence="9">
    <location>
        <begin position="3"/>
        <end position="448"/>
    </location>
</feature>
<gene>
    <name evidence="10" type="ORF">ACFOGJ_27830</name>
</gene>
<feature type="domain" description="ATP-grasp" evidence="8">
    <location>
        <begin position="122"/>
        <end position="319"/>
    </location>
</feature>
<dbReference type="PROSITE" id="PS00188">
    <property type="entry name" value="BIOTIN"/>
    <property type="match status" value="1"/>
</dbReference>
<comment type="cofactor">
    <cofactor evidence="1">
        <name>biotin</name>
        <dbReference type="ChEBI" id="CHEBI:57586"/>
    </cofactor>
</comment>
<dbReference type="CDD" id="cd06850">
    <property type="entry name" value="biotinyl_domain"/>
    <property type="match status" value="1"/>
</dbReference>
<evidence type="ECO:0000259" key="9">
    <source>
        <dbReference type="PROSITE" id="PS50979"/>
    </source>
</evidence>
<evidence type="ECO:0000256" key="1">
    <source>
        <dbReference type="ARBA" id="ARBA00001953"/>
    </source>
</evidence>
<dbReference type="PROSITE" id="PS00866">
    <property type="entry name" value="CPSASE_1"/>
    <property type="match status" value="1"/>
</dbReference>
<reference evidence="11" key="1">
    <citation type="journal article" date="2019" name="Int. J. Syst. Evol. Microbiol.">
        <title>The Global Catalogue of Microorganisms (GCM) 10K type strain sequencing project: providing services to taxonomists for standard genome sequencing and annotation.</title>
        <authorList>
            <consortium name="The Broad Institute Genomics Platform"/>
            <consortium name="The Broad Institute Genome Sequencing Center for Infectious Disease"/>
            <person name="Wu L."/>
            <person name="Ma J."/>
        </authorList>
    </citation>
    <scope>NUCLEOTIDE SEQUENCE [LARGE SCALE GENOMIC DNA]</scope>
    <source>
        <strain evidence="11">KCTC 42964</strain>
    </source>
</reference>
<dbReference type="EC" id="6.4.1.2" evidence="10"/>
<dbReference type="InterPro" id="IPR011053">
    <property type="entry name" value="Single_hybrid_motif"/>
</dbReference>
<dbReference type="PANTHER" id="PTHR18866:SF33">
    <property type="entry name" value="METHYLCROTONOYL-COA CARBOXYLASE SUBUNIT ALPHA, MITOCHONDRIAL-RELATED"/>
    <property type="match status" value="1"/>
</dbReference>
<dbReference type="InterPro" id="IPR005481">
    <property type="entry name" value="BC-like_N"/>
</dbReference>
<dbReference type="EMBL" id="JBHRTR010000054">
    <property type="protein sequence ID" value="MFC3231089.1"/>
    <property type="molecule type" value="Genomic_DNA"/>
</dbReference>
<dbReference type="Gene3D" id="2.40.50.100">
    <property type="match status" value="1"/>
</dbReference>
<organism evidence="10 11">
    <name type="scientific">Marinibaculum pumilum</name>
    <dbReference type="NCBI Taxonomy" id="1766165"/>
    <lineage>
        <taxon>Bacteria</taxon>
        <taxon>Pseudomonadati</taxon>
        <taxon>Pseudomonadota</taxon>
        <taxon>Alphaproteobacteria</taxon>
        <taxon>Rhodospirillales</taxon>
        <taxon>Rhodospirillaceae</taxon>
        <taxon>Marinibaculum</taxon>
    </lineage>
</organism>